<feature type="compositionally biased region" description="Basic and acidic residues" evidence="1">
    <location>
        <begin position="61"/>
        <end position="74"/>
    </location>
</feature>
<feature type="region of interest" description="Disordered" evidence="1">
    <location>
        <begin position="61"/>
        <end position="82"/>
    </location>
</feature>
<dbReference type="Proteomes" id="UP000251842">
    <property type="component" value="Chromosome"/>
</dbReference>
<sequence>MPVTITKARAAKLLNVAEMKLYEESRVHTLRALSASQIDRRVIRMRDLRDRARDLLQRQRVAMRERTGSKRGESGEAVQQRSKDKIELLSDMLKRFEGQLKIARKAEAAGQPPKNAPKRHATRKAAKTRGTAPGKDFTAARMRSRRKDADEAADTMRARKNPATDASAEDLPLARGSAKKKVAKKKTAAKKAAAKKAVTKKALAKKSAAKKAPAKKTAVAKSAVPPFAPQPPASPLPGGDTGGKRTANLKALNESGGGRLHVGYANVRAQNIALEQKLEAGRKTPIQGHVSSRGRRNQGKRDGRG</sequence>
<dbReference type="OrthoDB" id="6028465at2"/>
<proteinExistence type="predicted"/>
<evidence type="ECO:0000313" key="2">
    <source>
        <dbReference type="EMBL" id="AXA84957.1"/>
    </source>
</evidence>
<dbReference type="RefSeq" id="WP_112927169.1">
    <property type="nucleotide sequence ID" value="NZ_CP029556.1"/>
</dbReference>
<dbReference type="AlphaFoldDB" id="A0A344J7E7"/>
<feature type="compositionally biased region" description="Basic and acidic residues" evidence="1">
    <location>
        <begin position="147"/>
        <end position="157"/>
    </location>
</feature>
<name>A0A344J7E7_9GAMM</name>
<feature type="compositionally biased region" description="Low complexity" evidence="1">
    <location>
        <begin position="215"/>
        <end position="225"/>
    </location>
</feature>
<evidence type="ECO:0000313" key="3">
    <source>
        <dbReference type="Proteomes" id="UP000251842"/>
    </source>
</evidence>
<evidence type="ECO:0000256" key="1">
    <source>
        <dbReference type="SAM" id="MobiDB-lite"/>
    </source>
</evidence>
<accession>A0A344J7E7</accession>
<feature type="region of interest" description="Disordered" evidence="1">
    <location>
        <begin position="276"/>
        <end position="305"/>
    </location>
</feature>
<feature type="compositionally biased region" description="Pro residues" evidence="1">
    <location>
        <begin position="226"/>
        <end position="235"/>
    </location>
</feature>
<keyword evidence="3" id="KW-1185">Reference proteome</keyword>
<organism evidence="2 3">
    <name type="scientific">Solilutibacter oculi</name>
    <dbReference type="NCBI Taxonomy" id="2698682"/>
    <lineage>
        <taxon>Bacteria</taxon>
        <taxon>Pseudomonadati</taxon>
        <taxon>Pseudomonadota</taxon>
        <taxon>Gammaproteobacteria</taxon>
        <taxon>Lysobacterales</taxon>
        <taxon>Lysobacteraceae</taxon>
        <taxon>Solilutibacter</taxon>
    </lineage>
</organism>
<reference evidence="3" key="1">
    <citation type="submission" date="2018-05" db="EMBL/GenBank/DDBJ databases">
        <title>Luteimonas pekinense sp. nov., isolated from human Meibomian gland secretions, Beijing, China.</title>
        <authorList>
            <person name="Wen T."/>
            <person name="Bai H."/>
            <person name="Lv H."/>
        </authorList>
    </citation>
    <scope>NUCLEOTIDE SEQUENCE [LARGE SCALE GENOMIC DNA]</scope>
    <source>
        <strain evidence="3">83-4</strain>
    </source>
</reference>
<protein>
    <submittedName>
        <fullName evidence="2">Uncharacterized protein</fullName>
    </submittedName>
</protein>
<feature type="region of interest" description="Disordered" evidence="1">
    <location>
        <begin position="106"/>
        <end position="260"/>
    </location>
</feature>
<dbReference type="KEGG" id="lue:DCD74_09955"/>
<gene>
    <name evidence="2" type="ORF">DCD74_09955</name>
</gene>
<feature type="compositionally biased region" description="Basic residues" evidence="1">
    <location>
        <begin position="116"/>
        <end position="127"/>
    </location>
</feature>
<feature type="compositionally biased region" description="Basic residues" evidence="1">
    <location>
        <begin position="177"/>
        <end position="214"/>
    </location>
</feature>
<dbReference type="EMBL" id="CP029556">
    <property type="protein sequence ID" value="AXA84957.1"/>
    <property type="molecule type" value="Genomic_DNA"/>
</dbReference>